<dbReference type="EMBL" id="CAFBLR010000117">
    <property type="protein sequence ID" value="CAB4879348.1"/>
    <property type="molecule type" value="Genomic_DNA"/>
</dbReference>
<sequence>MPKTPQPSDLHEWISFEDPTEDRTWVIDATFLLSSWTCIYGRGCQGVLTADATALQQGCCSYGAHFLDKDDVETVRKSSARLTADQWQFRKEAKKLGWLDKDPDSGDDVTRVHEGACIFLNRPGFGRGAGCALHVGALDAGERPMDWKPDVCWQLPIRLEEHTDSHGHVTSTVREWKRRDWGDAGEEFHWWCTNDQSAFVGSKRVFEEMKDEISELVEPHIYPLIVDQLKAFVKRRAKAVALPHPAVRRKKD</sequence>
<dbReference type="EMBL" id="CAFBON010000143">
    <property type="protein sequence ID" value="CAB4994895.1"/>
    <property type="molecule type" value="Genomic_DNA"/>
</dbReference>
<dbReference type="AlphaFoldDB" id="A0A6J6SWN3"/>
<dbReference type="InterPro" id="IPR021458">
    <property type="entry name" value="Rv0495c"/>
</dbReference>
<gene>
    <name evidence="1" type="ORF">UFOPK2806_00259</name>
    <name evidence="2" type="ORF">UFOPK3001_01532</name>
    <name evidence="3" type="ORF">UFOPK3417_01215</name>
    <name evidence="4" type="ORF">UFOPK3954_01399</name>
    <name evidence="5" type="ORF">UFOPK4306_00647</name>
</gene>
<dbReference type="EMBL" id="CAFAAJ010000101">
    <property type="protein sequence ID" value="CAB4810824.1"/>
    <property type="molecule type" value="Genomic_DNA"/>
</dbReference>
<evidence type="ECO:0000313" key="4">
    <source>
        <dbReference type="EMBL" id="CAB4994895.1"/>
    </source>
</evidence>
<organism evidence="1">
    <name type="scientific">freshwater metagenome</name>
    <dbReference type="NCBI Taxonomy" id="449393"/>
    <lineage>
        <taxon>unclassified sequences</taxon>
        <taxon>metagenomes</taxon>
        <taxon>ecological metagenomes</taxon>
    </lineage>
</organism>
<protein>
    <submittedName>
        <fullName evidence="1">Unannotated protein</fullName>
    </submittedName>
</protein>
<reference evidence="1" key="1">
    <citation type="submission" date="2020-05" db="EMBL/GenBank/DDBJ databases">
        <authorList>
            <person name="Chiriac C."/>
            <person name="Salcher M."/>
            <person name="Ghai R."/>
            <person name="Kavagutti S V."/>
        </authorList>
    </citation>
    <scope>NUCLEOTIDE SEQUENCE</scope>
</reference>
<evidence type="ECO:0000313" key="3">
    <source>
        <dbReference type="EMBL" id="CAB4879348.1"/>
    </source>
</evidence>
<evidence type="ECO:0000313" key="1">
    <source>
        <dbReference type="EMBL" id="CAB4739342.1"/>
    </source>
</evidence>
<dbReference type="EMBL" id="CAEZYY010000002">
    <property type="protein sequence ID" value="CAB4739342.1"/>
    <property type="molecule type" value="Genomic_DNA"/>
</dbReference>
<evidence type="ECO:0000313" key="2">
    <source>
        <dbReference type="EMBL" id="CAB4810824.1"/>
    </source>
</evidence>
<evidence type="ECO:0000313" key="5">
    <source>
        <dbReference type="EMBL" id="CAB5057004.1"/>
    </source>
</evidence>
<accession>A0A6J6SWN3</accession>
<dbReference type="EMBL" id="CAFBQP010000018">
    <property type="protein sequence ID" value="CAB5057004.1"/>
    <property type="molecule type" value="Genomic_DNA"/>
</dbReference>
<name>A0A6J6SWN3_9ZZZZ</name>
<proteinExistence type="predicted"/>
<dbReference type="Pfam" id="PF11307">
    <property type="entry name" value="DUF3109"/>
    <property type="match status" value="1"/>
</dbReference>